<dbReference type="GO" id="GO:0003904">
    <property type="term" value="F:deoxyribodipyrimidine photo-lyase activity"/>
    <property type="evidence" value="ECO:0007669"/>
    <property type="project" value="UniProtKB-EC"/>
</dbReference>
<organism evidence="17 18">
    <name type="scientific">Pseudomonas oryzihabitans</name>
    <dbReference type="NCBI Taxonomy" id="47885"/>
    <lineage>
        <taxon>Bacteria</taxon>
        <taxon>Pseudomonadati</taxon>
        <taxon>Pseudomonadota</taxon>
        <taxon>Gammaproteobacteria</taxon>
        <taxon>Pseudomonadales</taxon>
        <taxon>Pseudomonadaceae</taxon>
        <taxon>Pseudomonas</taxon>
    </lineage>
</organism>
<dbReference type="RefSeq" id="WP_309757110.1">
    <property type="nucleotide sequence ID" value="NZ_JAVJAF010000001.1"/>
</dbReference>
<feature type="binding site" evidence="12">
    <location>
        <begin position="279"/>
        <end position="286"/>
    </location>
    <ligand>
        <name>FAD</name>
        <dbReference type="ChEBI" id="CHEBI:57692"/>
    </ligand>
</feature>
<dbReference type="Gene3D" id="1.10.579.10">
    <property type="entry name" value="DNA Cyclobutane Dipyrimidine Photolyase, subunit A, domain 3"/>
    <property type="match status" value="1"/>
</dbReference>
<feature type="site" description="Electron transfer via tryptophanyl radical" evidence="13">
    <location>
        <position position="364"/>
    </location>
</feature>
<evidence type="ECO:0000256" key="9">
    <source>
        <dbReference type="ARBA" id="ARBA00033999"/>
    </source>
</evidence>
<dbReference type="EC" id="4.1.99.3" evidence="3"/>
<comment type="similarity">
    <text evidence="14">Belongs to the DNA photolyase family.</text>
</comment>
<reference evidence="17" key="1">
    <citation type="submission" date="2023-08" db="EMBL/GenBank/DDBJ databases">
        <title>Functional and genomic diversity of the sorghum phyllosphere microbiome.</title>
        <authorList>
            <person name="Shade A."/>
        </authorList>
    </citation>
    <scope>NUCLEOTIDE SEQUENCE</scope>
    <source>
        <strain evidence="17">SORGH_AS_0201</strain>
    </source>
</reference>
<dbReference type="InterPro" id="IPR036155">
    <property type="entry name" value="Crypto/Photolyase_N_sf"/>
</dbReference>
<comment type="caution">
    <text evidence="17">The sequence shown here is derived from an EMBL/GenBank/DDBJ whole genome shotgun (WGS) entry which is preliminary data.</text>
</comment>
<dbReference type="Pfam" id="PF03441">
    <property type="entry name" value="FAD_binding_7"/>
    <property type="match status" value="1"/>
</dbReference>
<evidence type="ECO:0000256" key="1">
    <source>
        <dbReference type="ARBA" id="ARBA00001932"/>
    </source>
</evidence>
<evidence type="ECO:0000256" key="3">
    <source>
        <dbReference type="ARBA" id="ARBA00013149"/>
    </source>
</evidence>
<keyword evidence="7 14" id="KW-0157">Chromophore</keyword>
<evidence type="ECO:0000256" key="11">
    <source>
        <dbReference type="ARBA" id="ARBA00083107"/>
    </source>
</evidence>
<protein>
    <recommendedName>
        <fullName evidence="4">Deoxyribodipyrimidine photo-lyase</fullName>
        <ecNumber evidence="3">4.1.99.3</ecNumber>
    </recommendedName>
    <alternativeName>
        <fullName evidence="8">DNA photolyase</fullName>
    </alternativeName>
    <alternativeName>
        <fullName evidence="11">Photoreactivating enzyme</fullName>
    </alternativeName>
</protein>
<dbReference type="GO" id="GO:0000719">
    <property type="term" value="P:photoreactive repair"/>
    <property type="evidence" value="ECO:0007669"/>
    <property type="project" value="UniProtKB-ARBA"/>
</dbReference>
<accession>A0AAJ2BGH4</accession>
<dbReference type="SUPFAM" id="SSF48173">
    <property type="entry name" value="Cryptochrome/photolyase FAD-binding domain"/>
    <property type="match status" value="1"/>
</dbReference>
<dbReference type="InterPro" id="IPR018394">
    <property type="entry name" value="DNA_photolyase_1_CS_C"/>
</dbReference>
<comment type="function">
    <text evidence="10">Involved in repair of UV radiation-induced DNA damage. Catalyzes the light-dependent monomerization (300-600 nm) of cyclobutyl pyrimidine dimers (in cis-syn configuration), which are formed between adjacent bases on the same DNA strand upon exposure to ultraviolet radiation.</text>
</comment>
<dbReference type="InterPro" id="IPR006050">
    <property type="entry name" value="DNA_photolyase_N"/>
</dbReference>
<dbReference type="EMBL" id="JAVJAF010000001">
    <property type="protein sequence ID" value="MDR6233838.1"/>
    <property type="molecule type" value="Genomic_DNA"/>
</dbReference>
<feature type="binding site" evidence="12">
    <location>
        <position position="276"/>
    </location>
    <ligand>
        <name>FAD</name>
        <dbReference type="ChEBI" id="CHEBI:57692"/>
    </ligand>
</feature>
<comment type="catalytic activity">
    <reaction evidence="9">
        <text>cyclobutadipyrimidine (in DNA) = 2 pyrimidine residues (in DNA).</text>
        <dbReference type="EC" id="4.1.99.3"/>
    </reaction>
</comment>
<dbReference type="GO" id="GO:0003677">
    <property type="term" value="F:DNA binding"/>
    <property type="evidence" value="ECO:0007669"/>
    <property type="project" value="TreeGrafter"/>
</dbReference>
<dbReference type="Proteomes" id="UP001268036">
    <property type="component" value="Unassembled WGS sequence"/>
</dbReference>
<comment type="similarity">
    <text evidence="2">Belongs to the DNA photolyase class-1 family.</text>
</comment>
<name>A0AAJ2BGH4_9PSED</name>
<dbReference type="GO" id="GO:0071949">
    <property type="term" value="F:FAD binding"/>
    <property type="evidence" value="ECO:0007669"/>
    <property type="project" value="TreeGrafter"/>
</dbReference>
<sequence>MSQLVWFRTDLRVHDHPALHAAAERGPVTAVFLLSPAQWQEHDEAAVKVDFWLRNLAELGKALQVLGIPLLIRTAERWAQAPQVLLELAQELSLDQLHFNDEYGLNEAARDEATAQAFVEAGLKVHRYLDQTLFAPGTVLTKSGGYFKVFGQFKKTCLSRLEMGLPTPLPPPRQQPSPGTAADPLPDTIDGFAATSAELKKLWPAGETAARERLQAFIRDDLDDYHQARDIPSEPGTSQLSAYLNAGVLSPRQCLHAAVEANRGQLSGGSQGATTWITELLWREFYRHVLVGYPWVSRHQPFNQELAALPWRDDPEGLAAWQQGRTGIPIIDAAMRQLLQTGWMHNRMRMLTAMFLCKNLLIDWREGERWFMRHLIDGDLASNNGGWQWSASTGTDSVPYFRVFNPHTQALKIDARGDYVRTWVPELAALKGKAVHTPGARYLSPLVDLGESRERALAAYRGMARKKTETQKPD</sequence>
<feature type="binding site" evidence="12">
    <location>
        <begin position="237"/>
        <end position="241"/>
    </location>
    <ligand>
        <name>FAD</name>
        <dbReference type="ChEBI" id="CHEBI:57692"/>
    </ligand>
</feature>
<feature type="site" description="Electron transfer via tryptophanyl radical" evidence="13">
    <location>
        <position position="311"/>
    </location>
</feature>
<dbReference type="SUPFAM" id="SSF52425">
    <property type="entry name" value="Cryptochrome/photolyase, N-terminal domain"/>
    <property type="match status" value="1"/>
</dbReference>
<dbReference type="PANTHER" id="PTHR11455:SF9">
    <property type="entry name" value="CRYPTOCHROME CIRCADIAN CLOCK 5 ISOFORM X1"/>
    <property type="match status" value="1"/>
</dbReference>
<dbReference type="InterPro" id="IPR014729">
    <property type="entry name" value="Rossmann-like_a/b/a_fold"/>
</dbReference>
<evidence type="ECO:0000259" key="16">
    <source>
        <dbReference type="PROSITE" id="PS51645"/>
    </source>
</evidence>
<comment type="cofactor">
    <cofactor evidence="12">
        <name>FAD</name>
        <dbReference type="ChEBI" id="CHEBI:57692"/>
    </cofactor>
    <text evidence="12">Binds 1 FAD per subunit.</text>
</comment>
<evidence type="ECO:0000256" key="15">
    <source>
        <dbReference type="SAM" id="MobiDB-lite"/>
    </source>
</evidence>
<evidence type="ECO:0000256" key="8">
    <source>
        <dbReference type="ARBA" id="ARBA00031671"/>
    </source>
</evidence>
<keyword evidence="5 12" id="KW-0285">Flavoprotein</keyword>
<evidence type="ECO:0000256" key="5">
    <source>
        <dbReference type="ARBA" id="ARBA00022630"/>
    </source>
</evidence>
<evidence type="ECO:0000256" key="4">
    <source>
        <dbReference type="ARBA" id="ARBA00014046"/>
    </source>
</evidence>
<evidence type="ECO:0000256" key="6">
    <source>
        <dbReference type="ARBA" id="ARBA00022827"/>
    </source>
</evidence>
<evidence type="ECO:0000256" key="2">
    <source>
        <dbReference type="ARBA" id="ARBA00005862"/>
    </source>
</evidence>
<feature type="domain" description="Photolyase/cryptochrome alpha/beta" evidence="16">
    <location>
        <begin position="1"/>
        <end position="133"/>
    </location>
</feature>
<feature type="binding site" evidence="12">
    <location>
        <position position="225"/>
    </location>
    <ligand>
        <name>FAD</name>
        <dbReference type="ChEBI" id="CHEBI:57692"/>
    </ligand>
</feature>
<feature type="region of interest" description="Disordered" evidence="15">
    <location>
        <begin position="164"/>
        <end position="185"/>
    </location>
</feature>
<dbReference type="AlphaFoldDB" id="A0AAJ2BGH4"/>
<keyword evidence="6 12" id="KW-0274">FAD</keyword>
<evidence type="ECO:0000256" key="12">
    <source>
        <dbReference type="PIRSR" id="PIRSR602081-1"/>
    </source>
</evidence>
<dbReference type="InterPro" id="IPR005101">
    <property type="entry name" value="Cryptochr/Photolyase_FAD-bd"/>
</dbReference>
<comment type="cofactor">
    <cofactor evidence="1">
        <name>(6R)-5,10-methylene-5,6,7,8-tetrahydrofolate</name>
        <dbReference type="ChEBI" id="CHEBI:15636"/>
    </cofactor>
</comment>
<evidence type="ECO:0000256" key="7">
    <source>
        <dbReference type="ARBA" id="ARBA00022991"/>
    </source>
</evidence>
<dbReference type="PANTHER" id="PTHR11455">
    <property type="entry name" value="CRYPTOCHROME"/>
    <property type="match status" value="1"/>
</dbReference>
<dbReference type="Gene3D" id="1.25.40.80">
    <property type="match status" value="1"/>
</dbReference>
<dbReference type="PROSITE" id="PS00394">
    <property type="entry name" value="DNA_PHOTOLYASES_1_1"/>
    <property type="match status" value="1"/>
</dbReference>
<dbReference type="GO" id="GO:0009416">
    <property type="term" value="P:response to light stimulus"/>
    <property type="evidence" value="ECO:0007669"/>
    <property type="project" value="TreeGrafter"/>
</dbReference>
<dbReference type="Pfam" id="PF00875">
    <property type="entry name" value="DNA_photolyase"/>
    <property type="match status" value="1"/>
</dbReference>
<evidence type="ECO:0000256" key="14">
    <source>
        <dbReference type="RuleBase" id="RU004182"/>
    </source>
</evidence>
<evidence type="ECO:0000313" key="17">
    <source>
        <dbReference type="EMBL" id="MDR6233838.1"/>
    </source>
</evidence>
<dbReference type="InterPro" id="IPR002081">
    <property type="entry name" value="Cryptochrome/DNA_photolyase_1"/>
</dbReference>
<gene>
    <name evidence="17" type="ORF">QE440_001579</name>
</gene>
<dbReference type="InterPro" id="IPR036134">
    <property type="entry name" value="Crypto/Photolyase_FAD-like_sf"/>
</dbReference>
<feature type="binding site" evidence="12">
    <location>
        <begin position="377"/>
        <end position="379"/>
    </location>
    <ligand>
        <name>FAD</name>
        <dbReference type="ChEBI" id="CHEBI:57692"/>
    </ligand>
</feature>
<dbReference type="PRINTS" id="PR00147">
    <property type="entry name" value="DNAPHOTLYASE"/>
</dbReference>
<feature type="site" description="Electron transfer via tryptophanyl radical" evidence="13">
    <location>
        <position position="387"/>
    </location>
</feature>
<evidence type="ECO:0000313" key="18">
    <source>
        <dbReference type="Proteomes" id="UP001268036"/>
    </source>
</evidence>
<proteinExistence type="inferred from homology"/>
<evidence type="ECO:0000256" key="13">
    <source>
        <dbReference type="PIRSR" id="PIRSR602081-2"/>
    </source>
</evidence>
<evidence type="ECO:0000256" key="10">
    <source>
        <dbReference type="ARBA" id="ARBA00059220"/>
    </source>
</evidence>
<dbReference type="Gene3D" id="3.40.50.620">
    <property type="entry name" value="HUPs"/>
    <property type="match status" value="1"/>
</dbReference>
<keyword evidence="17" id="KW-0456">Lyase</keyword>
<dbReference type="PROSITE" id="PS51645">
    <property type="entry name" value="PHR_CRY_ALPHA_BETA"/>
    <property type="match status" value="1"/>
</dbReference>
<dbReference type="FunFam" id="1.10.579.10:FF:000003">
    <property type="entry name" value="Deoxyribodipyrimidine photo-lyase"/>
    <property type="match status" value="1"/>
</dbReference>